<evidence type="ECO:0000256" key="4">
    <source>
        <dbReference type="ARBA" id="ARBA00022490"/>
    </source>
</evidence>
<dbReference type="PANTHER" id="PTHR33602:SF1">
    <property type="entry name" value="REGULATORY PROTEIN RECX FAMILY PROTEIN"/>
    <property type="match status" value="1"/>
</dbReference>
<protein>
    <recommendedName>
        <fullName evidence="3 5">Regulatory protein RecX</fullName>
    </recommendedName>
</protein>
<evidence type="ECO:0000256" key="2">
    <source>
        <dbReference type="ARBA" id="ARBA00009695"/>
    </source>
</evidence>
<comment type="similarity">
    <text evidence="2 5">Belongs to the RecX family.</text>
</comment>
<evidence type="ECO:0000256" key="5">
    <source>
        <dbReference type="HAMAP-Rule" id="MF_01114"/>
    </source>
</evidence>
<gene>
    <name evidence="5" type="primary">recX</name>
    <name evidence="9" type="ORF">GCM10025867_24070</name>
</gene>
<keyword evidence="10" id="KW-1185">Reference proteome</keyword>
<accession>A0ABM8GP24</accession>
<dbReference type="InterPro" id="IPR053924">
    <property type="entry name" value="RecX_HTH_2nd"/>
</dbReference>
<dbReference type="PANTHER" id="PTHR33602">
    <property type="entry name" value="REGULATORY PROTEIN RECX FAMILY PROTEIN"/>
    <property type="match status" value="1"/>
</dbReference>
<dbReference type="HAMAP" id="MF_01114">
    <property type="entry name" value="RecX"/>
    <property type="match status" value="1"/>
</dbReference>
<evidence type="ECO:0000259" key="8">
    <source>
        <dbReference type="Pfam" id="PF21981"/>
    </source>
</evidence>
<dbReference type="Proteomes" id="UP001321486">
    <property type="component" value="Chromosome"/>
</dbReference>
<evidence type="ECO:0000256" key="1">
    <source>
        <dbReference type="ARBA" id="ARBA00004496"/>
    </source>
</evidence>
<evidence type="ECO:0000256" key="3">
    <source>
        <dbReference type="ARBA" id="ARBA00018111"/>
    </source>
</evidence>
<sequence length="204" mass="22316">MSALPTYAAFAAKSESPPTPAVSFSETVDDADEAEPEETLEAAQRRAENISLHALSRRGVSSSEMAKTLLSRDLPEQVVAAEVERLERVGLLDDAELAENLVRSKQERKGLGKGAITSELRQRGLAQEAIDAAIADIDDDEEQSRADDWALKRAGQLRGLDQATAERRLNGFLMRRGYRSEVIRRAVERALPRGGSGRGGVRFE</sequence>
<feature type="region of interest" description="Disordered" evidence="6">
    <location>
        <begin position="1"/>
        <end position="38"/>
    </location>
</feature>
<dbReference type="Pfam" id="PF21981">
    <property type="entry name" value="RecX_HTH3"/>
    <property type="match status" value="1"/>
</dbReference>
<evidence type="ECO:0000259" key="7">
    <source>
        <dbReference type="Pfam" id="PF02631"/>
    </source>
</evidence>
<name>A0ABM8GP24_9MICO</name>
<feature type="domain" description="RecX third three-helical" evidence="8">
    <location>
        <begin position="140"/>
        <end position="187"/>
    </location>
</feature>
<comment type="function">
    <text evidence="5">Modulates RecA activity.</text>
</comment>
<dbReference type="InterPro" id="IPR036388">
    <property type="entry name" value="WH-like_DNA-bd_sf"/>
</dbReference>
<dbReference type="Pfam" id="PF02631">
    <property type="entry name" value="RecX_HTH2"/>
    <property type="match status" value="1"/>
</dbReference>
<feature type="domain" description="RecX second three-helical" evidence="7">
    <location>
        <begin position="93"/>
        <end position="134"/>
    </location>
</feature>
<feature type="compositionally biased region" description="Acidic residues" evidence="6">
    <location>
        <begin position="27"/>
        <end position="38"/>
    </location>
</feature>
<keyword evidence="4 5" id="KW-0963">Cytoplasm</keyword>
<proteinExistence type="inferred from homology"/>
<comment type="subcellular location">
    <subcellularLocation>
        <location evidence="1 5">Cytoplasm</location>
    </subcellularLocation>
</comment>
<dbReference type="Gene3D" id="1.10.10.10">
    <property type="entry name" value="Winged helix-like DNA-binding domain superfamily/Winged helix DNA-binding domain"/>
    <property type="match status" value="2"/>
</dbReference>
<evidence type="ECO:0000256" key="6">
    <source>
        <dbReference type="SAM" id="MobiDB-lite"/>
    </source>
</evidence>
<organism evidence="9 10">
    <name type="scientific">Frondihabitans sucicola</name>
    <dbReference type="NCBI Taxonomy" id="1268041"/>
    <lineage>
        <taxon>Bacteria</taxon>
        <taxon>Bacillati</taxon>
        <taxon>Actinomycetota</taxon>
        <taxon>Actinomycetes</taxon>
        <taxon>Micrococcales</taxon>
        <taxon>Microbacteriaceae</taxon>
        <taxon>Frondihabitans</taxon>
    </lineage>
</organism>
<evidence type="ECO:0000313" key="10">
    <source>
        <dbReference type="Proteomes" id="UP001321486"/>
    </source>
</evidence>
<dbReference type="RefSeq" id="WP_286343262.1">
    <property type="nucleotide sequence ID" value="NZ_AP027732.1"/>
</dbReference>
<dbReference type="EMBL" id="AP027732">
    <property type="protein sequence ID" value="BDZ50166.1"/>
    <property type="molecule type" value="Genomic_DNA"/>
</dbReference>
<reference evidence="10" key="1">
    <citation type="journal article" date="2019" name="Int. J. Syst. Evol. Microbiol.">
        <title>The Global Catalogue of Microorganisms (GCM) 10K type strain sequencing project: providing services to taxonomists for standard genome sequencing and annotation.</title>
        <authorList>
            <consortium name="The Broad Institute Genomics Platform"/>
            <consortium name="The Broad Institute Genome Sequencing Center for Infectious Disease"/>
            <person name="Wu L."/>
            <person name="Ma J."/>
        </authorList>
    </citation>
    <scope>NUCLEOTIDE SEQUENCE [LARGE SCALE GENOMIC DNA]</scope>
    <source>
        <strain evidence="10">NBRC 108728</strain>
    </source>
</reference>
<evidence type="ECO:0000313" key="9">
    <source>
        <dbReference type="EMBL" id="BDZ50166.1"/>
    </source>
</evidence>
<dbReference type="InterPro" id="IPR053925">
    <property type="entry name" value="RecX_HTH_3rd"/>
</dbReference>
<dbReference type="InterPro" id="IPR003783">
    <property type="entry name" value="Regulatory_RecX"/>
</dbReference>